<dbReference type="AlphaFoldDB" id="A0A915L731"/>
<evidence type="ECO:0000313" key="2">
    <source>
        <dbReference type="WBParaSite" id="nRc.2.0.1.t46839-RA"/>
    </source>
</evidence>
<sequence>MLGIIYEGNDFFQVEIQHLVTNNRRRAVDAMWDATLVHNVLEPRAWRRKVYRESDDFREILLYAIRRGYDGIDHIDNSQFTLAGAYLYSLTVITTI</sequence>
<accession>A0A915L731</accession>
<organism evidence="1 2">
    <name type="scientific">Romanomermis culicivorax</name>
    <name type="common">Nematode worm</name>
    <dbReference type="NCBI Taxonomy" id="13658"/>
    <lineage>
        <taxon>Eukaryota</taxon>
        <taxon>Metazoa</taxon>
        <taxon>Ecdysozoa</taxon>
        <taxon>Nematoda</taxon>
        <taxon>Enoplea</taxon>
        <taxon>Dorylaimia</taxon>
        <taxon>Mermithida</taxon>
        <taxon>Mermithoidea</taxon>
        <taxon>Mermithidae</taxon>
        <taxon>Romanomermis</taxon>
    </lineage>
</organism>
<evidence type="ECO:0000313" key="1">
    <source>
        <dbReference type="Proteomes" id="UP000887565"/>
    </source>
</evidence>
<dbReference type="Proteomes" id="UP000887565">
    <property type="component" value="Unplaced"/>
</dbReference>
<proteinExistence type="predicted"/>
<name>A0A915L731_ROMCU</name>
<reference evidence="2" key="1">
    <citation type="submission" date="2022-11" db="UniProtKB">
        <authorList>
            <consortium name="WormBaseParasite"/>
        </authorList>
    </citation>
    <scope>IDENTIFICATION</scope>
</reference>
<keyword evidence="1" id="KW-1185">Reference proteome</keyword>
<dbReference type="WBParaSite" id="nRc.2.0.1.t46839-RA">
    <property type="protein sequence ID" value="nRc.2.0.1.t46839-RA"/>
    <property type="gene ID" value="nRc.2.0.1.g46839"/>
</dbReference>
<protein>
    <submittedName>
        <fullName evidence="2">Uncharacterized protein</fullName>
    </submittedName>
</protein>